<comment type="subcellular location">
    <subcellularLocation>
        <location evidence="1">Nucleus</location>
        <location evidence="1">Nucleolus</location>
    </subcellularLocation>
</comment>
<evidence type="ECO:0000256" key="5">
    <source>
        <dbReference type="SAM" id="MobiDB-lite"/>
    </source>
</evidence>
<sequence>MPKERRTRTSLHNPSVKIAKRQFAAPDDQVEHIDIGSAVDVPAQELLSVNETDIGSLKKKDKQLKREAFLQRLELTGSPYSKSHQRRLKRKAREQLGQGMNDIKAVLQAVDKAEESETTKDVTEADSSSTKPKIKRGQIGEGKSSTLSGAQRRQILQVERLRMPMIMSNPQFSSDPFQTIRTHAQNTLVKHKPS</sequence>
<dbReference type="PANTHER" id="PTHR31109:SF2">
    <property type="entry name" value="RIBOSOME BIOGENESIS PROTEIN SLX9 HOMOLOG"/>
    <property type="match status" value="1"/>
</dbReference>
<reference evidence="6 8" key="1">
    <citation type="submission" date="2024-01" db="EMBL/GenBank/DDBJ databases">
        <title>A draft genome for the cacao thread blight pathogen Marasmiellus scandens.</title>
        <authorList>
            <person name="Baruah I.K."/>
            <person name="Leung J."/>
            <person name="Bukari Y."/>
            <person name="Amoako-Attah I."/>
            <person name="Meinhardt L.W."/>
            <person name="Bailey B.A."/>
            <person name="Cohen S.P."/>
        </authorList>
    </citation>
    <scope>NUCLEOTIDE SEQUENCE [LARGE SCALE GENOMIC DNA]</scope>
    <source>
        <strain evidence="6 8">GH-19</strain>
    </source>
</reference>
<evidence type="ECO:0000313" key="6">
    <source>
        <dbReference type="EMBL" id="KAK7463706.1"/>
    </source>
</evidence>
<feature type="compositionally biased region" description="Polar residues" evidence="5">
    <location>
        <begin position="169"/>
        <end position="188"/>
    </location>
</feature>
<dbReference type="EMBL" id="JBANRG010000009">
    <property type="protein sequence ID" value="KAK7463706.1"/>
    <property type="molecule type" value="Genomic_DNA"/>
</dbReference>
<dbReference type="Proteomes" id="UP001498398">
    <property type="component" value="Unassembled WGS sequence"/>
</dbReference>
<evidence type="ECO:0000256" key="3">
    <source>
        <dbReference type="ARBA" id="ARBA00021321"/>
    </source>
</evidence>
<organism evidence="6 8">
    <name type="scientific">Marasmiellus scandens</name>
    <dbReference type="NCBI Taxonomy" id="2682957"/>
    <lineage>
        <taxon>Eukaryota</taxon>
        <taxon>Fungi</taxon>
        <taxon>Dikarya</taxon>
        <taxon>Basidiomycota</taxon>
        <taxon>Agaricomycotina</taxon>
        <taxon>Agaricomycetes</taxon>
        <taxon>Agaricomycetidae</taxon>
        <taxon>Agaricales</taxon>
        <taxon>Marasmiineae</taxon>
        <taxon>Omphalotaceae</taxon>
        <taxon>Marasmiellus</taxon>
    </lineage>
</organism>
<feature type="region of interest" description="Disordered" evidence="5">
    <location>
        <begin position="111"/>
        <end position="154"/>
    </location>
</feature>
<proteinExistence type="inferred from homology"/>
<dbReference type="InterPro" id="IPR028160">
    <property type="entry name" value="Slx9-like"/>
</dbReference>
<evidence type="ECO:0000313" key="7">
    <source>
        <dbReference type="EMBL" id="KAK7465672.1"/>
    </source>
</evidence>
<accession>A0ABR1JPX7</accession>
<keyword evidence="4" id="KW-0539">Nucleus</keyword>
<feature type="region of interest" description="Disordered" evidence="5">
    <location>
        <begin position="169"/>
        <end position="194"/>
    </location>
</feature>
<feature type="region of interest" description="Disordered" evidence="5">
    <location>
        <begin position="1"/>
        <end position="23"/>
    </location>
</feature>
<gene>
    <name evidence="7" type="ORF">VKT23_005644</name>
    <name evidence="6" type="ORF">VKT23_007048</name>
</gene>
<dbReference type="PANTHER" id="PTHR31109">
    <property type="entry name" value="PROTEIN FAM207A"/>
    <property type="match status" value="1"/>
</dbReference>
<name>A0ABR1JPX7_9AGAR</name>
<dbReference type="EMBL" id="JBANRG010000006">
    <property type="protein sequence ID" value="KAK7465672.1"/>
    <property type="molecule type" value="Genomic_DNA"/>
</dbReference>
<dbReference type="Pfam" id="PF15341">
    <property type="entry name" value="SLX9"/>
    <property type="match status" value="1"/>
</dbReference>
<evidence type="ECO:0000256" key="2">
    <source>
        <dbReference type="ARBA" id="ARBA00011022"/>
    </source>
</evidence>
<evidence type="ECO:0000313" key="8">
    <source>
        <dbReference type="Proteomes" id="UP001498398"/>
    </source>
</evidence>
<protein>
    <recommendedName>
        <fullName evidence="3">Ribosome biogenesis protein SLX9</fullName>
    </recommendedName>
</protein>
<comment type="similarity">
    <text evidence="2">Belongs to the SLX9 family.</text>
</comment>
<evidence type="ECO:0000256" key="4">
    <source>
        <dbReference type="ARBA" id="ARBA00023242"/>
    </source>
</evidence>
<keyword evidence="8" id="KW-1185">Reference proteome</keyword>
<comment type="caution">
    <text evidence="6">The sequence shown here is derived from an EMBL/GenBank/DDBJ whole genome shotgun (WGS) entry which is preliminary data.</text>
</comment>
<feature type="compositionally biased region" description="Basic and acidic residues" evidence="5">
    <location>
        <begin position="111"/>
        <end position="123"/>
    </location>
</feature>
<evidence type="ECO:0000256" key="1">
    <source>
        <dbReference type="ARBA" id="ARBA00004604"/>
    </source>
</evidence>